<feature type="compositionally biased region" description="Low complexity" evidence="1">
    <location>
        <begin position="148"/>
        <end position="159"/>
    </location>
</feature>
<dbReference type="InterPro" id="IPR042099">
    <property type="entry name" value="ANL_N_sf"/>
</dbReference>
<name>A0A1V3XBK8_MYCKA</name>
<accession>A0A1V3XBK8</accession>
<protein>
    <submittedName>
        <fullName evidence="2">AMP-binding enzyme family protein</fullName>
    </submittedName>
</protein>
<feature type="region of interest" description="Disordered" evidence="1">
    <location>
        <begin position="140"/>
        <end position="171"/>
    </location>
</feature>
<organism evidence="2 3">
    <name type="scientific">Mycobacterium kansasii</name>
    <dbReference type="NCBI Taxonomy" id="1768"/>
    <lineage>
        <taxon>Bacteria</taxon>
        <taxon>Bacillati</taxon>
        <taxon>Actinomycetota</taxon>
        <taxon>Actinomycetes</taxon>
        <taxon>Mycobacteriales</taxon>
        <taxon>Mycobacteriaceae</taxon>
        <taxon>Mycobacterium</taxon>
    </lineage>
</organism>
<proteinExistence type="predicted"/>
<dbReference type="AlphaFoldDB" id="A0A1V3XBK8"/>
<gene>
    <name evidence="2" type="ORF">BZL30_4217</name>
</gene>
<dbReference type="Gene3D" id="3.40.50.12780">
    <property type="entry name" value="N-terminal domain of ligase-like"/>
    <property type="match status" value="1"/>
</dbReference>
<evidence type="ECO:0000313" key="2">
    <source>
        <dbReference type="EMBL" id="OOK75841.1"/>
    </source>
</evidence>
<feature type="compositionally biased region" description="Basic residues" evidence="1">
    <location>
        <begin position="160"/>
        <end position="171"/>
    </location>
</feature>
<dbReference type="EMBL" id="MVBM01000003">
    <property type="protein sequence ID" value="OOK75841.1"/>
    <property type="molecule type" value="Genomic_DNA"/>
</dbReference>
<evidence type="ECO:0000313" key="3">
    <source>
        <dbReference type="Proteomes" id="UP000189229"/>
    </source>
</evidence>
<reference evidence="2 3" key="1">
    <citation type="submission" date="2017-02" db="EMBL/GenBank/DDBJ databases">
        <title>Complete genome sequences of Mycobacterium kansasii strains isolated from rhesus macaques.</title>
        <authorList>
            <person name="Panda A."/>
            <person name="Nagaraj S."/>
            <person name="Zhao X."/>
            <person name="Tettelin H."/>
            <person name="Detolla L.J."/>
        </authorList>
    </citation>
    <scope>NUCLEOTIDE SEQUENCE [LARGE SCALE GENOMIC DNA]</scope>
    <source>
        <strain evidence="2 3">11-3813</strain>
    </source>
</reference>
<dbReference type="Proteomes" id="UP000189229">
    <property type="component" value="Unassembled WGS sequence"/>
</dbReference>
<evidence type="ECO:0000256" key="1">
    <source>
        <dbReference type="SAM" id="MobiDB-lite"/>
    </source>
</evidence>
<comment type="caution">
    <text evidence="2">The sequence shown here is derived from an EMBL/GenBank/DDBJ whole genome shotgun (WGS) entry which is preliminary data.</text>
</comment>
<sequence length="171" mass="18875">MSSGAIDYTRLLQQDLQQIDFYGTREHLATLPGHALAHQVLVRAGALAANGLRRGDRIVMVSANTEQYLATLLAALLIGALPCAVAPPPTPSDEKSAGSSICVPRSASSIPSWWWRNPALRSRCRTRACSYMTNSKRPNPFRCRSATRPSRVTSIMSSSRRVRRPRPRRCC</sequence>
<dbReference type="SUPFAM" id="SSF56801">
    <property type="entry name" value="Acetyl-CoA synthetase-like"/>
    <property type="match status" value="1"/>
</dbReference>